<dbReference type="EMBL" id="JAACNO010002377">
    <property type="protein sequence ID" value="KAF4133473.1"/>
    <property type="molecule type" value="Genomic_DNA"/>
</dbReference>
<reference evidence="1" key="1">
    <citation type="submission" date="2020-04" db="EMBL/GenBank/DDBJ databases">
        <title>Hybrid Assembly of Korean Phytophthora infestans isolates.</title>
        <authorList>
            <person name="Prokchorchik M."/>
            <person name="Lee Y."/>
            <person name="Seo J."/>
            <person name="Cho J.-H."/>
            <person name="Park Y.-E."/>
            <person name="Jang D.-C."/>
            <person name="Im J.-S."/>
            <person name="Choi J.-G."/>
            <person name="Park H.-J."/>
            <person name="Lee G.-B."/>
            <person name="Lee Y.-G."/>
            <person name="Hong S.-Y."/>
            <person name="Cho K."/>
            <person name="Sohn K.H."/>
        </authorList>
    </citation>
    <scope>NUCLEOTIDE SEQUENCE</scope>
    <source>
        <strain evidence="1">KR_1_A1</strain>
        <strain evidence="2">KR_2_A2</strain>
    </source>
</reference>
<accession>A0A833TM44</accession>
<keyword evidence="3" id="KW-1185">Reference proteome</keyword>
<organism evidence="1 3">
    <name type="scientific">Phytophthora infestans</name>
    <name type="common">Potato late blight agent</name>
    <name type="synonym">Botrytis infestans</name>
    <dbReference type="NCBI Taxonomy" id="4787"/>
    <lineage>
        <taxon>Eukaryota</taxon>
        <taxon>Sar</taxon>
        <taxon>Stramenopiles</taxon>
        <taxon>Oomycota</taxon>
        <taxon>Peronosporomycetes</taxon>
        <taxon>Peronosporales</taxon>
        <taxon>Peronosporaceae</taxon>
        <taxon>Phytophthora</taxon>
    </lineage>
</organism>
<comment type="caution">
    <text evidence="1">The sequence shown here is derived from an EMBL/GenBank/DDBJ whole genome shotgun (WGS) entry which is preliminary data.</text>
</comment>
<evidence type="ECO:0000313" key="1">
    <source>
        <dbReference type="EMBL" id="KAF4046409.1"/>
    </source>
</evidence>
<sequence>MVGGRTDVGEAMGLFTGVPGGPVKVARRRRRRREPIDMEELEDNIPGGCGDVILNGRGSEVYC</sequence>
<dbReference type="EMBL" id="WSZM01000016">
    <property type="protein sequence ID" value="KAF4046409.1"/>
    <property type="molecule type" value="Genomic_DNA"/>
</dbReference>
<evidence type="ECO:0000313" key="3">
    <source>
        <dbReference type="Proteomes" id="UP000602510"/>
    </source>
</evidence>
<dbReference type="Proteomes" id="UP000704712">
    <property type="component" value="Unassembled WGS sequence"/>
</dbReference>
<proteinExistence type="predicted"/>
<dbReference type="AlphaFoldDB" id="A0A833TM44"/>
<dbReference type="Proteomes" id="UP000602510">
    <property type="component" value="Unassembled WGS sequence"/>
</dbReference>
<name>A0A833TM44_PHYIN</name>
<protein>
    <submittedName>
        <fullName evidence="1">Uncharacterized protein</fullName>
    </submittedName>
</protein>
<gene>
    <name evidence="1" type="ORF">GN244_ATG01154</name>
    <name evidence="2" type="ORF">GN958_ATG17325</name>
</gene>
<evidence type="ECO:0000313" key="2">
    <source>
        <dbReference type="EMBL" id="KAF4133473.1"/>
    </source>
</evidence>